<dbReference type="InterPro" id="IPR018201">
    <property type="entry name" value="Ketoacyl_synth_AS"/>
</dbReference>
<dbReference type="RefSeq" id="WP_011997915.1">
    <property type="nucleotide sequence ID" value="NC_009767.1"/>
</dbReference>
<name>A7NGC4_ROSCS</name>
<dbReference type="NCBIfam" id="TIGR03150">
    <property type="entry name" value="fabF"/>
    <property type="match status" value="1"/>
</dbReference>
<evidence type="ECO:0000256" key="10">
    <source>
        <dbReference type="ARBA" id="ARBA00023315"/>
    </source>
</evidence>
<feature type="active site" description="For beta-ketoacyl synthase activity" evidence="15">
    <location>
        <position position="163"/>
    </location>
</feature>
<comment type="catalytic activity">
    <reaction evidence="12 14">
        <text>(9Z)-hexadecenoyl-[ACP] + malonyl-[ACP] + H(+) = 3-oxo-(11Z)-octadecenoyl-[ACP] + holo-[ACP] + CO2</text>
        <dbReference type="Rhea" id="RHEA:55040"/>
        <dbReference type="Rhea" id="RHEA-COMP:9623"/>
        <dbReference type="Rhea" id="RHEA-COMP:9685"/>
        <dbReference type="Rhea" id="RHEA-COMP:10800"/>
        <dbReference type="Rhea" id="RHEA-COMP:14074"/>
        <dbReference type="ChEBI" id="CHEBI:15378"/>
        <dbReference type="ChEBI" id="CHEBI:16526"/>
        <dbReference type="ChEBI" id="CHEBI:64479"/>
        <dbReference type="ChEBI" id="CHEBI:78449"/>
        <dbReference type="ChEBI" id="CHEBI:83989"/>
        <dbReference type="ChEBI" id="CHEBI:138538"/>
        <dbReference type="EC" id="2.3.1.179"/>
    </reaction>
</comment>
<dbReference type="Pfam" id="PF02801">
    <property type="entry name" value="Ketoacyl-synt_C"/>
    <property type="match status" value="1"/>
</dbReference>
<keyword evidence="6 14" id="KW-0808">Transferase</keyword>
<dbReference type="eggNOG" id="COG0304">
    <property type="taxonomic scope" value="Bacteria"/>
</dbReference>
<comment type="similarity">
    <text evidence="2 14 16">Belongs to the thiolase-like superfamily. Beta-ketoacyl-ACP synthases family.</text>
</comment>
<dbReference type="InterPro" id="IPR014031">
    <property type="entry name" value="Ketoacyl_synth_C"/>
</dbReference>
<dbReference type="OrthoDB" id="9808669at2"/>
<dbReference type="PANTHER" id="PTHR11712:SF336">
    <property type="entry name" value="3-OXOACYL-[ACYL-CARRIER-PROTEIN] SYNTHASE, MITOCHONDRIAL"/>
    <property type="match status" value="1"/>
</dbReference>
<dbReference type="Pfam" id="PF00109">
    <property type="entry name" value="ketoacyl-synt"/>
    <property type="match status" value="1"/>
</dbReference>
<evidence type="ECO:0000256" key="5">
    <source>
        <dbReference type="ARBA" id="ARBA00022516"/>
    </source>
</evidence>
<dbReference type="SMART" id="SM00825">
    <property type="entry name" value="PKS_KS"/>
    <property type="match status" value="1"/>
</dbReference>
<dbReference type="Proteomes" id="UP000000263">
    <property type="component" value="Chromosome"/>
</dbReference>
<dbReference type="UniPathway" id="UPA00094"/>
<protein>
    <recommendedName>
        <fullName evidence="4 14">3-oxoacyl-[acyl-carrier-protein] synthase 2</fullName>
        <ecNumber evidence="3 14">2.3.1.179</ecNumber>
    </recommendedName>
</protein>
<dbReference type="EMBL" id="CP000804">
    <property type="protein sequence ID" value="ABU56511.1"/>
    <property type="molecule type" value="Genomic_DNA"/>
</dbReference>
<evidence type="ECO:0000259" key="17">
    <source>
        <dbReference type="PROSITE" id="PS52004"/>
    </source>
</evidence>
<dbReference type="KEGG" id="rca:Rcas_0379"/>
<dbReference type="PROSITE" id="PS00606">
    <property type="entry name" value="KS3_1"/>
    <property type="match status" value="1"/>
</dbReference>
<comment type="catalytic activity">
    <reaction evidence="13 14">
        <text>a fatty acyl-[ACP] + malonyl-[ACP] + H(+) = a 3-oxoacyl-[ACP] + holo-[ACP] + CO2</text>
        <dbReference type="Rhea" id="RHEA:22836"/>
        <dbReference type="Rhea" id="RHEA-COMP:9623"/>
        <dbReference type="Rhea" id="RHEA-COMP:9685"/>
        <dbReference type="Rhea" id="RHEA-COMP:9916"/>
        <dbReference type="Rhea" id="RHEA-COMP:14125"/>
        <dbReference type="ChEBI" id="CHEBI:15378"/>
        <dbReference type="ChEBI" id="CHEBI:16526"/>
        <dbReference type="ChEBI" id="CHEBI:64479"/>
        <dbReference type="ChEBI" id="CHEBI:78449"/>
        <dbReference type="ChEBI" id="CHEBI:78776"/>
        <dbReference type="ChEBI" id="CHEBI:138651"/>
    </reaction>
</comment>
<evidence type="ECO:0000256" key="2">
    <source>
        <dbReference type="ARBA" id="ARBA00008467"/>
    </source>
</evidence>
<gene>
    <name evidence="18" type="ordered locus">Rcas_0379</name>
</gene>
<comment type="function">
    <text evidence="11 14">Involved in the type II fatty acid elongation cycle. Catalyzes the elongation of a wide range of acyl-ACP by the addition of two carbons from malonyl-ACP to an acyl acceptor. Can efficiently catalyze the conversion of palmitoleoyl-ACP (cis-hexadec-9-enoyl-ACP) to cis-vaccenoyl-ACP (cis-octadec-11-enoyl-ACP), an essential step in the thermal regulation of fatty acid composition.</text>
</comment>
<dbReference type="NCBIfam" id="NF004970">
    <property type="entry name" value="PRK06333.1"/>
    <property type="match status" value="1"/>
</dbReference>
<evidence type="ECO:0000256" key="6">
    <source>
        <dbReference type="ARBA" id="ARBA00022679"/>
    </source>
</evidence>
<dbReference type="FunFam" id="3.40.47.10:FF:000009">
    <property type="entry name" value="3-oxoacyl-[acyl-carrier-protein] synthase 2"/>
    <property type="match status" value="1"/>
</dbReference>
<evidence type="ECO:0000256" key="9">
    <source>
        <dbReference type="ARBA" id="ARBA00023160"/>
    </source>
</evidence>
<feature type="domain" description="Ketosynthase family 3 (KS3)" evidence="17">
    <location>
        <begin position="2"/>
        <end position="410"/>
    </location>
</feature>
<dbReference type="InterPro" id="IPR016039">
    <property type="entry name" value="Thiolase-like"/>
</dbReference>
<reference evidence="18 19" key="1">
    <citation type="submission" date="2007-08" db="EMBL/GenBank/DDBJ databases">
        <title>Complete sequence of Roseiflexus castenholzii DSM 13941.</title>
        <authorList>
            <consortium name="US DOE Joint Genome Institute"/>
            <person name="Copeland A."/>
            <person name="Lucas S."/>
            <person name="Lapidus A."/>
            <person name="Barry K."/>
            <person name="Glavina del Rio T."/>
            <person name="Dalin E."/>
            <person name="Tice H."/>
            <person name="Pitluck S."/>
            <person name="Thompson L.S."/>
            <person name="Brettin T."/>
            <person name="Bruce D."/>
            <person name="Detter J.C."/>
            <person name="Han C."/>
            <person name="Tapia R."/>
            <person name="Schmutz J."/>
            <person name="Larimer F."/>
            <person name="Land M."/>
            <person name="Hauser L."/>
            <person name="Kyrpides N."/>
            <person name="Mikhailova N."/>
            <person name="Bryant D.A."/>
            <person name="Hanada S."/>
            <person name="Tsukatani Y."/>
            <person name="Richardson P."/>
        </authorList>
    </citation>
    <scope>NUCLEOTIDE SEQUENCE [LARGE SCALE GENOMIC DNA]</scope>
    <source>
        <strain evidence="19">DSM 13941 / HLO8</strain>
    </source>
</reference>
<keyword evidence="10 14" id="KW-0012">Acyltransferase</keyword>
<evidence type="ECO:0000256" key="3">
    <source>
        <dbReference type="ARBA" id="ARBA00012356"/>
    </source>
</evidence>
<evidence type="ECO:0000256" key="12">
    <source>
        <dbReference type="ARBA" id="ARBA00047318"/>
    </source>
</evidence>
<evidence type="ECO:0000313" key="19">
    <source>
        <dbReference type="Proteomes" id="UP000000263"/>
    </source>
</evidence>
<evidence type="ECO:0000256" key="13">
    <source>
        <dbReference type="ARBA" id="ARBA00047659"/>
    </source>
</evidence>
<dbReference type="PIRSF" id="PIRSF000447">
    <property type="entry name" value="KAS_II"/>
    <property type="match status" value="1"/>
</dbReference>
<evidence type="ECO:0000256" key="7">
    <source>
        <dbReference type="ARBA" id="ARBA00022832"/>
    </source>
</evidence>
<evidence type="ECO:0000256" key="4">
    <source>
        <dbReference type="ARBA" id="ARBA00014657"/>
    </source>
</evidence>
<dbReference type="PANTHER" id="PTHR11712">
    <property type="entry name" value="POLYKETIDE SYNTHASE-RELATED"/>
    <property type="match status" value="1"/>
</dbReference>
<comment type="pathway">
    <text evidence="1 14">Lipid metabolism; fatty acid biosynthesis.</text>
</comment>
<proteinExistence type="inferred from homology"/>
<evidence type="ECO:0000256" key="11">
    <source>
        <dbReference type="ARBA" id="ARBA00024006"/>
    </source>
</evidence>
<dbReference type="Gene3D" id="3.40.47.10">
    <property type="match status" value="1"/>
</dbReference>
<evidence type="ECO:0000256" key="15">
    <source>
        <dbReference type="PIRSR" id="PIRSR000447-1"/>
    </source>
</evidence>
<dbReference type="STRING" id="383372.Rcas_0379"/>
<evidence type="ECO:0000256" key="16">
    <source>
        <dbReference type="RuleBase" id="RU003694"/>
    </source>
</evidence>
<dbReference type="HOGENOM" id="CLU_000022_69_2_0"/>
<dbReference type="GO" id="GO:0006633">
    <property type="term" value="P:fatty acid biosynthetic process"/>
    <property type="evidence" value="ECO:0007669"/>
    <property type="project" value="UniProtKB-UniRule"/>
</dbReference>
<keyword evidence="19" id="KW-1185">Reference proteome</keyword>
<evidence type="ECO:0000256" key="1">
    <source>
        <dbReference type="ARBA" id="ARBA00005194"/>
    </source>
</evidence>
<dbReference type="InterPro" id="IPR000794">
    <property type="entry name" value="Beta-ketoacyl_synthase"/>
</dbReference>
<dbReference type="AlphaFoldDB" id="A7NGC4"/>
<dbReference type="InterPro" id="IPR014030">
    <property type="entry name" value="Ketoacyl_synth_N"/>
</dbReference>
<dbReference type="GO" id="GO:0005829">
    <property type="term" value="C:cytosol"/>
    <property type="evidence" value="ECO:0007669"/>
    <property type="project" value="TreeGrafter"/>
</dbReference>
<dbReference type="PROSITE" id="PS52004">
    <property type="entry name" value="KS3_2"/>
    <property type="match status" value="1"/>
</dbReference>
<keyword evidence="9 14" id="KW-0275">Fatty acid biosynthesis</keyword>
<keyword evidence="7" id="KW-0276">Fatty acid metabolism</keyword>
<sequence>MSRRVVVTGMGAVSPLGLDVPSLWQGIREARSGIGPITLCDASNLESRIAGEVRGFDPLNYMDRKEVRRNDRFIHLAIAAATEALRTAELTATPDNADAIGVIIGSGIGGITTLAEGVITLQERGPSRISPFLVPAMITNMASGQVSMLFGLKGPNYCPTSACASGAHAIGEAAEIIRRGWASAVVAGGSEAPITPIGIASFASAKAISTRNDDPAGASRPFDAERDGFVLAEGGAILVLEDLEFARARGARILAEIVGYGLSADAYHITQPAPGGEGALRSMRAALKHAGLSPDDIDYINAHGTSTPAGDIAETEAIKRLLGERAYRVPVSSSKSQFGHLLGAAGAIEAIVSILAIQENLLPPTINYTTPDPQCDLDYVPNAARPARVDTVLSNSFGFGGHNVSLIFRRYEEAA</sequence>
<organism evidence="18 19">
    <name type="scientific">Roseiflexus castenholzii (strain DSM 13941 / HLO8)</name>
    <dbReference type="NCBI Taxonomy" id="383372"/>
    <lineage>
        <taxon>Bacteria</taxon>
        <taxon>Bacillati</taxon>
        <taxon>Chloroflexota</taxon>
        <taxon>Chloroflexia</taxon>
        <taxon>Chloroflexales</taxon>
        <taxon>Roseiflexineae</taxon>
        <taxon>Roseiflexaceae</taxon>
        <taxon>Roseiflexus</taxon>
    </lineage>
</organism>
<dbReference type="GO" id="GO:0004315">
    <property type="term" value="F:3-oxoacyl-[acyl-carrier-protein] synthase activity"/>
    <property type="evidence" value="ECO:0007669"/>
    <property type="project" value="UniProtKB-UniRule"/>
</dbReference>
<dbReference type="NCBIfam" id="NF005589">
    <property type="entry name" value="PRK07314.1"/>
    <property type="match status" value="1"/>
</dbReference>
<keyword evidence="8" id="KW-0443">Lipid metabolism</keyword>
<dbReference type="EC" id="2.3.1.179" evidence="3 14"/>
<accession>A7NGC4</accession>
<dbReference type="SUPFAM" id="SSF53901">
    <property type="entry name" value="Thiolase-like"/>
    <property type="match status" value="2"/>
</dbReference>
<keyword evidence="5 14" id="KW-0444">Lipid biosynthesis</keyword>
<dbReference type="CDD" id="cd00834">
    <property type="entry name" value="KAS_I_II"/>
    <property type="match status" value="1"/>
</dbReference>
<evidence type="ECO:0000256" key="8">
    <source>
        <dbReference type="ARBA" id="ARBA00023098"/>
    </source>
</evidence>
<dbReference type="InterPro" id="IPR020841">
    <property type="entry name" value="PKS_Beta-ketoAc_synthase_dom"/>
</dbReference>
<evidence type="ECO:0000256" key="14">
    <source>
        <dbReference type="PIRNR" id="PIRNR000447"/>
    </source>
</evidence>
<dbReference type="InterPro" id="IPR017568">
    <property type="entry name" value="3-oxoacyl-ACP_synth-2"/>
</dbReference>
<evidence type="ECO:0000313" key="18">
    <source>
        <dbReference type="EMBL" id="ABU56511.1"/>
    </source>
</evidence>